<dbReference type="Proteomes" id="UP000218172">
    <property type="component" value="Unassembled WGS sequence"/>
</dbReference>
<proteinExistence type="predicted"/>
<dbReference type="SUPFAM" id="SSF54427">
    <property type="entry name" value="NTF2-like"/>
    <property type="match status" value="1"/>
</dbReference>
<sequence>MMNIQTNCDESTFDFTAISTLLQGYFEGLHHGDVAKLKPLFHSDVCLKAPGARRSLTQWLSDVESRTAPAQLKQPFAFKILSLDVVQDQAMAKIDCPLFDFNYIDFLGLLKENGKWRIVTKMYTHIEGKK</sequence>
<dbReference type="InterPro" id="IPR039437">
    <property type="entry name" value="FrzH/put_lumazine-bd"/>
</dbReference>
<comment type="caution">
    <text evidence="1">The sequence shown here is derived from an EMBL/GenBank/DDBJ whole genome shotgun (WGS) entry which is preliminary data.</text>
</comment>
<organism evidence="1 2">
    <name type="scientific">SAR86 cluster bacterium</name>
    <dbReference type="NCBI Taxonomy" id="2030880"/>
    <lineage>
        <taxon>Bacteria</taxon>
        <taxon>Pseudomonadati</taxon>
        <taxon>Pseudomonadota</taxon>
        <taxon>Gammaproteobacteria</taxon>
        <taxon>SAR86 cluster</taxon>
    </lineage>
</organism>
<dbReference type="EMBL" id="NVQR01000098">
    <property type="protein sequence ID" value="PCH60155.1"/>
    <property type="molecule type" value="Genomic_DNA"/>
</dbReference>
<dbReference type="Pfam" id="PF12893">
    <property type="entry name" value="Lumazine_bd_2"/>
    <property type="match status" value="1"/>
</dbReference>
<dbReference type="AlphaFoldDB" id="A0A2A4MJ62"/>
<name>A0A2A4MJ62_9GAMM</name>
<evidence type="ECO:0008006" key="3">
    <source>
        <dbReference type="Google" id="ProtNLM"/>
    </source>
</evidence>
<accession>A0A2A4MJ62</accession>
<reference evidence="2" key="1">
    <citation type="submission" date="2017-08" db="EMBL/GenBank/DDBJ databases">
        <title>A dynamic microbial community with high functional redundancy inhabits the cold, oxic subseafloor aquifer.</title>
        <authorList>
            <person name="Tully B.J."/>
            <person name="Wheat C.G."/>
            <person name="Glazer B.T."/>
            <person name="Huber J.A."/>
        </authorList>
    </citation>
    <scope>NUCLEOTIDE SEQUENCE [LARGE SCALE GENOMIC DNA]</scope>
</reference>
<evidence type="ECO:0000313" key="1">
    <source>
        <dbReference type="EMBL" id="PCH60155.1"/>
    </source>
</evidence>
<evidence type="ECO:0000313" key="2">
    <source>
        <dbReference type="Proteomes" id="UP000218172"/>
    </source>
</evidence>
<dbReference type="InterPro" id="IPR032710">
    <property type="entry name" value="NTF2-like_dom_sf"/>
</dbReference>
<dbReference type="Gene3D" id="3.10.450.50">
    <property type="match status" value="1"/>
</dbReference>
<protein>
    <recommendedName>
        <fullName evidence="3">Nuclear transport factor 2 family protein</fullName>
    </recommendedName>
</protein>
<gene>
    <name evidence="1" type="ORF">COC19_06270</name>
</gene>